<dbReference type="AlphaFoldDB" id="X1I6Q9"/>
<dbReference type="EMBL" id="BARU01034035">
    <property type="protein sequence ID" value="GAH61804.1"/>
    <property type="molecule type" value="Genomic_DNA"/>
</dbReference>
<comment type="caution">
    <text evidence="1">The sequence shown here is derived from an EMBL/GenBank/DDBJ whole genome shotgun (WGS) entry which is preliminary data.</text>
</comment>
<organism evidence="1">
    <name type="scientific">marine sediment metagenome</name>
    <dbReference type="NCBI Taxonomy" id="412755"/>
    <lineage>
        <taxon>unclassified sequences</taxon>
        <taxon>metagenomes</taxon>
        <taxon>ecological metagenomes</taxon>
    </lineage>
</organism>
<gene>
    <name evidence="1" type="ORF">S03H2_53466</name>
</gene>
<accession>X1I6Q9</accession>
<sequence>MKLFLYRLLTQSIIILGRLRAKLDLDMTVRVDRTFQDPPHLFSNVCCDCELTHRFSYREGVRYQQPIRPGGYNYSWRKLAGKSSLFKHEDEWVDTLDKNVREVKA</sequence>
<evidence type="ECO:0000313" key="1">
    <source>
        <dbReference type="EMBL" id="GAH61804.1"/>
    </source>
</evidence>
<protein>
    <submittedName>
        <fullName evidence="1">Uncharacterized protein</fullName>
    </submittedName>
</protein>
<name>X1I6Q9_9ZZZZ</name>
<reference evidence="1" key="1">
    <citation type="journal article" date="2014" name="Front. Microbiol.">
        <title>High frequency of phylogenetically diverse reductive dehalogenase-homologous genes in deep subseafloor sedimentary metagenomes.</title>
        <authorList>
            <person name="Kawai M."/>
            <person name="Futagami T."/>
            <person name="Toyoda A."/>
            <person name="Takaki Y."/>
            <person name="Nishi S."/>
            <person name="Hori S."/>
            <person name="Arai W."/>
            <person name="Tsubouchi T."/>
            <person name="Morono Y."/>
            <person name="Uchiyama I."/>
            <person name="Ito T."/>
            <person name="Fujiyama A."/>
            <person name="Inagaki F."/>
            <person name="Takami H."/>
        </authorList>
    </citation>
    <scope>NUCLEOTIDE SEQUENCE</scope>
    <source>
        <strain evidence="1">Expedition CK06-06</strain>
    </source>
</reference>
<proteinExistence type="predicted"/>